<evidence type="ECO:0000256" key="2">
    <source>
        <dbReference type="ARBA" id="ARBA00009023"/>
    </source>
</evidence>
<proteinExistence type="inferred from homology"/>
<name>A0A6L7GB39_9RHOB</name>
<evidence type="ECO:0000256" key="3">
    <source>
        <dbReference type="ARBA" id="ARBA00022448"/>
    </source>
</evidence>
<evidence type="ECO:0000313" key="8">
    <source>
        <dbReference type="Proteomes" id="UP000477911"/>
    </source>
</evidence>
<feature type="chain" id="PRO_5026829181" evidence="6">
    <location>
        <begin position="24"/>
        <end position="325"/>
    </location>
</feature>
<organism evidence="7 8">
    <name type="scientific">Pseudooceanicola albus</name>
    <dbReference type="NCBI Taxonomy" id="2692189"/>
    <lineage>
        <taxon>Bacteria</taxon>
        <taxon>Pseudomonadati</taxon>
        <taxon>Pseudomonadota</taxon>
        <taxon>Alphaproteobacteria</taxon>
        <taxon>Rhodobacterales</taxon>
        <taxon>Paracoccaceae</taxon>
        <taxon>Pseudooceanicola</taxon>
    </lineage>
</organism>
<dbReference type="InterPro" id="IPR004682">
    <property type="entry name" value="TRAP_DctP"/>
</dbReference>
<dbReference type="CDD" id="cd13603">
    <property type="entry name" value="PBP2_TRAP_Siap_TeaA_like"/>
    <property type="match status" value="1"/>
</dbReference>
<dbReference type="Proteomes" id="UP000477911">
    <property type="component" value="Unassembled WGS sequence"/>
</dbReference>
<keyword evidence="5" id="KW-0574">Periplasm</keyword>
<dbReference type="GO" id="GO:0030288">
    <property type="term" value="C:outer membrane-bounded periplasmic space"/>
    <property type="evidence" value="ECO:0007669"/>
    <property type="project" value="InterPro"/>
</dbReference>
<dbReference type="Gene3D" id="3.40.190.170">
    <property type="entry name" value="Bacterial extracellular solute-binding protein, family 7"/>
    <property type="match status" value="1"/>
</dbReference>
<dbReference type="PANTHER" id="PTHR33376">
    <property type="match status" value="1"/>
</dbReference>
<sequence length="325" mass="34551">MKLTNLALCAALGFAAVAGPASAQEIVLKASHNAQASEPYGVGLRAMAKMLSDDTDGAATIKVYDNATLGDEMESIQGTQMGTVDIAVTANSTLTNFVPDLSVFSLPFLFTDAAQMDRALSDPKVRGAIADALDARGFHLLAIFSAGTRHIMSKKPVNSMADLKGMKIRTMQNPAHIDTFKAFGANPTPIAYSELYSSIETGVVDGAEAANTNYYSQKFYEVAPNWAQVGWLNLVAPVVMGKAEYDKLPDAVKSALDKAGAEAGKVERATYAESDADSLGKLKDAGANVTYPDLTPFREAAAPIQKKYLTNPEQKKIFDLVAAVK</sequence>
<dbReference type="GO" id="GO:0055085">
    <property type="term" value="P:transmembrane transport"/>
    <property type="evidence" value="ECO:0007669"/>
    <property type="project" value="InterPro"/>
</dbReference>
<dbReference type="PANTHER" id="PTHR33376:SF4">
    <property type="entry name" value="SIALIC ACID-BINDING PERIPLASMIC PROTEIN SIAP"/>
    <property type="match status" value="1"/>
</dbReference>
<dbReference type="InterPro" id="IPR038404">
    <property type="entry name" value="TRAP_DctP_sf"/>
</dbReference>
<dbReference type="Pfam" id="PF03480">
    <property type="entry name" value="DctP"/>
    <property type="match status" value="1"/>
</dbReference>
<dbReference type="RefSeq" id="WP_160896870.1">
    <property type="nucleotide sequence ID" value="NZ_WUMU01000034.1"/>
</dbReference>
<evidence type="ECO:0000256" key="5">
    <source>
        <dbReference type="ARBA" id="ARBA00022764"/>
    </source>
</evidence>
<keyword evidence="8" id="KW-1185">Reference proteome</keyword>
<keyword evidence="4 6" id="KW-0732">Signal</keyword>
<protein>
    <submittedName>
        <fullName evidence="7">DctP family TRAP transporter solute-binding subunit</fullName>
    </submittedName>
</protein>
<feature type="signal peptide" evidence="6">
    <location>
        <begin position="1"/>
        <end position="23"/>
    </location>
</feature>
<comment type="subcellular location">
    <subcellularLocation>
        <location evidence="1">Periplasm</location>
    </subcellularLocation>
</comment>
<reference evidence="7 8" key="1">
    <citation type="submission" date="2019-12" db="EMBL/GenBank/DDBJ databases">
        <authorList>
            <person name="Li M."/>
        </authorList>
    </citation>
    <scope>NUCLEOTIDE SEQUENCE [LARGE SCALE GENOMIC DNA]</scope>
    <source>
        <strain evidence="7 8">GBMRC 2024</strain>
    </source>
</reference>
<comment type="similarity">
    <text evidence="2">Belongs to the bacterial solute-binding protein 7 family.</text>
</comment>
<comment type="caution">
    <text evidence="7">The sequence shown here is derived from an EMBL/GenBank/DDBJ whole genome shotgun (WGS) entry which is preliminary data.</text>
</comment>
<dbReference type="NCBIfam" id="TIGR00787">
    <property type="entry name" value="dctP"/>
    <property type="match status" value="1"/>
</dbReference>
<dbReference type="EMBL" id="WUMU01000034">
    <property type="protein sequence ID" value="MXN20748.1"/>
    <property type="molecule type" value="Genomic_DNA"/>
</dbReference>
<evidence type="ECO:0000256" key="6">
    <source>
        <dbReference type="SAM" id="SignalP"/>
    </source>
</evidence>
<gene>
    <name evidence="7" type="ORF">GR170_23215</name>
</gene>
<dbReference type="InterPro" id="IPR018389">
    <property type="entry name" value="DctP_fam"/>
</dbReference>
<keyword evidence="3" id="KW-0813">Transport</keyword>
<accession>A0A6L7GB39</accession>
<evidence type="ECO:0000256" key="4">
    <source>
        <dbReference type="ARBA" id="ARBA00022729"/>
    </source>
</evidence>
<dbReference type="PIRSF" id="PIRSF006470">
    <property type="entry name" value="DctB"/>
    <property type="match status" value="1"/>
</dbReference>
<dbReference type="AlphaFoldDB" id="A0A6L7GB39"/>
<dbReference type="SUPFAM" id="SSF53850">
    <property type="entry name" value="Periplasmic binding protein-like II"/>
    <property type="match status" value="1"/>
</dbReference>
<evidence type="ECO:0000256" key="1">
    <source>
        <dbReference type="ARBA" id="ARBA00004418"/>
    </source>
</evidence>
<dbReference type="NCBIfam" id="NF037995">
    <property type="entry name" value="TRAP_S1"/>
    <property type="match status" value="1"/>
</dbReference>
<evidence type="ECO:0000313" key="7">
    <source>
        <dbReference type="EMBL" id="MXN20748.1"/>
    </source>
</evidence>